<accession>A0A5N5D6X2</accession>
<evidence type="ECO:0000256" key="2">
    <source>
        <dbReference type="SAM" id="Phobius"/>
    </source>
</evidence>
<dbReference type="OrthoDB" id="3540210at2759"/>
<proteinExistence type="predicted"/>
<evidence type="ECO:0000256" key="1">
    <source>
        <dbReference type="SAM" id="MobiDB-lite"/>
    </source>
</evidence>
<dbReference type="EMBL" id="VCHE01000060">
    <property type="protein sequence ID" value="KAB2573371.1"/>
    <property type="molecule type" value="Genomic_DNA"/>
</dbReference>
<evidence type="ECO:0000313" key="4">
    <source>
        <dbReference type="Proteomes" id="UP000325902"/>
    </source>
</evidence>
<gene>
    <name evidence="3" type="ORF">DBV05_g7964</name>
</gene>
<feature type="region of interest" description="Disordered" evidence="1">
    <location>
        <begin position="354"/>
        <end position="397"/>
    </location>
</feature>
<reference evidence="3 4" key="1">
    <citation type="journal article" date="2019" name="Sci. Rep.">
        <title>A multi-omics analysis of the grapevine pathogen Lasiodiplodia theobromae reveals that temperature affects the expression of virulence- and pathogenicity-related genes.</title>
        <authorList>
            <person name="Felix C."/>
            <person name="Meneses R."/>
            <person name="Goncalves M.F.M."/>
            <person name="Tilleman L."/>
            <person name="Duarte A.S."/>
            <person name="Jorrin-Novo J.V."/>
            <person name="Van de Peer Y."/>
            <person name="Deforce D."/>
            <person name="Van Nieuwerburgh F."/>
            <person name="Esteves A.C."/>
            <person name="Alves A."/>
        </authorList>
    </citation>
    <scope>NUCLEOTIDE SEQUENCE [LARGE SCALE GENOMIC DNA]</scope>
    <source>
        <strain evidence="3 4">LA-SOL3</strain>
    </source>
</reference>
<protein>
    <submittedName>
        <fullName evidence="3">Uncharacterized protein</fullName>
    </submittedName>
</protein>
<keyword evidence="2" id="KW-0472">Membrane</keyword>
<dbReference type="AlphaFoldDB" id="A0A5N5D6X2"/>
<sequence>MLQKDQYILENFTSALPDFDLQVLRAMTINGSLSEHHSTFIPIKELARIDADVYLVFLSTNAVIFPQPSDDLWYPAHDLAGSFRDVNVGKGKEPASLHFGDEPASPLGCVRQYQFCSGPGGGTRGAAHSHCTPLLSYMDAYNATYTWWAEGDPYRDTLNWMARAVQGTEDPVYGPINALGSAVLESSSRKVGGIMGPLSRHQWQLDVEKWNNISLASIQQNFVEMAAGPSDGRLKDLVVKPARDGQKRFCNNQKVRNTAYTNFSVFDLAMLLGIGFLIIVVSYALEPFAVWIQHRRNLDTYARLEWTMNETLQLQRLAHEELGLGSWHRCDTDVPVTERLERLGVMDLSEKTHPRLKAPPVSLEEAVNQSDEEEDRNDKTEVRAGDLQVSPSEGNSI</sequence>
<evidence type="ECO:0000313" key="3">
    <source>
        <dbReference type="EMBL" id="KAB2573371.1"/>
    </source>
</evidence>
<name>A0A5N5D6X2_9PEZI</name>
<organism evidence="3 4">
    <name type="scientific">Lasiodiplodia theobromae</name>
    <dbReference type="NCBI Taxonomy" id="45133"/>
    <lineage>
        <taxon>Eukaryota</taxon>
        <taxon>Fungi</taxon>
        <taxon>Dikarya</taxon>
        <taxon>Ascomycota</taxon>
        <taxon>Pezizomycotina</taxon>
        <taxon>Dothideomycetes</taxon>
        <taxon>Dothideomycetes incertae sedis</taxon>
        <taxon>Botryosphaeriales</taxon>
        <taxon>Botryosphaeriaceae</taxon>
        <taxon>Lasiodiplodia</taxon>
    </lineage>
</organism>
<keyword evidence="4" id="KW-1185">Reference proteome</keyword>
<feature type="transmembrane region" description="Helical" evidence="2">
    <location>
        <begin position="263"/>
        <end position="285"/>
    </location>
</feature>
<comment type="caution">
    <text evidence="3">The sequence shown here is derived from an EMBL/GenBank/DDBJ whole genome shotgun (WGS) entry which is preliminary data.</text>
</comment>
<keyword evidence="2" id="KW-1133">Transmembrane helix</keyword>
<keyword evidence="2" id="KW-0812">Transmembrane</keyword>
<dbReference type="Proteomes" id="UP000325902">
    <property type="component" value="Unassembled WGS sequence"/>
</dbReference>